<protein>
    <submittedName>
        <fullName evidence="1">Uncharacterized protein</fullName>
    </submittedName>
</protein>
<proteinExistence type="predicted"/>
<dbReference type="AlphaFoldDB" id="A0A080Z0T1"/>
<dbReference type="Proteomes" id="UP000028582">
    <property type="component" value="Unassembled WGS sequence"/>
</dbReference>
<organism evidence="1 2">
    <name type="scientific">Phytophthora nicotianae P1976</name>
    <dbReference type="NCBI Taxonomy" id="1317066"/>
    <lineage>
        <taxon>Eukaryota</taxon>
        <taxon>Sar</taxon>
        <taxon>Stramenopiles</taxon>
        <taxon>Oomycota</taxon>
        <taxon>Peronosporomycetes</taxon>
        <taxon>Peronosporales</taxon>
        <taxon>Peronosporaceae</taxon>
        <taxon>Phytophthora</taxon>
    </lineage>
</organism>
<gene>
    <name evidence="1" type="ORF">F444_21526</name>
</gene>
<reference evidence="1 2" key="1">
    <citation type="submission" date="2013-11" db="EMBL/GenBank/DDBJ databases">
        <title>The Genome Sequence of Phytophthora parasitica P1976.</title>
        <authorList>
            <consortium name="The Broad Institute Genomics Platform"/>
            <person name="Russ C."/>
            <person name="Tyler B."/>
            <person name="Panabieres F."/>
            <person name="Shan W."/>
            <person name="Tripathy S."/>
            <person name="Grunwald N."/>
            <person name="Machado M."/>
            <person name="Johnson C.S."/>
            <person name="Walker B."/>
            <person name="Young S."/>
            <person name="Zeng Q."/>
            <person name="Gargeya S."/>
            <person name="Fitzgerald M."/>
            <person name="Haas B."/>
            <person name="Abouelleil A."/>
            <person name="Allen A.W."/>
            <person name="Alvarado L."/>
            <person name="Arachchi H.M."/>
            <person name="Berlin A.M."/>
            <person name="Chapman S.B."/>
            <person name="Gainer-Dewar J."/>
            <person name="Goldberg J."/>
            <person name="Griggs A."/>
            <person name="Gujja S."/>
            <person name="Hansen M."/>
            <person name="Howarth C."/>
            <person name="Imamovic A."/>
            <person name="Ireland A."/>
            <person name="Larimer J."/>
            <person name="McCowan C."/>
            <person name="Murphy C."/>
            <person name="Pearson M."/>
            <person name="Poon T.W."/>
            <person name="Priest M."/>
            <person name="Roberts A."/>
            <person name="Saif S."/>
            <person name="Shea T."/>
            <person name="Sisk P."/>
            <person name="Sykes S."/>
            <person name="Wortman J."/>
            <person name="Nusbaum C."/>
            <person name="Birren B."/>
        </authorList>
    </citation>
    <scope>NUCLEOTIDE SEQUENCE [LARGE SCALE GENOMIC DNA]</scope>
    <source>
        <strain evidence="1 2">P1976</strain>
    </source>
</reference>
<dbReference type="OrthoDB" id="120795at2759"/>
<evidence type="ECO:0000313" key="1">
    <source>
        <dbReference type="EMBL" id="ETO60242.1"/>
    </source>
</evidence>
<dbReference type="EMBL" id="ANJA01003965">
    <property type="protein sequence ID" value="ETO60242.1"/>
    <property type="molecule type" value="Genomic_DNA"/>
</dbReference>
<comment type="caution">
    <text evidence="1">The sequence shown here is derived from an EMBL/GenBank/DDBJ whole genome shotgun (WGS) entry which is preliminary data.</text>
</comment>
<accession>A0A080Z0T1</accession>
<evidence type="ECO:0000313" key="2">
    <source>
        <dbReference type="Proteomes" id="UP000028582"/>
    </source>
</evidence>
<sequence>MRCRGYKKAGQRCGTRYGLNAEGYCGRHNPNAVKCKGIAKSSGQRCKNVEGLNPRGFCDFHKNQDPNPFYVDAPYANQCPGIASSTGVRCRKNWEILPNGYCIYHQSQAPSLKPPCSQVSHEFMERVRAGWIRQDKRRRARRYFR</sequence>
<name>A0A080Z0T1_PHYNI</name>